<dbReference type="Proteomes" id="UP000325577">
    <property type="component" value="Linkage Group LG11"/>
</dbReference>
<protein>
    <submittedName>
        <fullName evidence="1">Uncharacterized protein</fullName>
    </submittedName>
</protein>
<name>A0A5J5BN93_9ASTE</name>
<reference evidence="1 2" key="1">
    <citation type="submission" date="2019-09" db="EMBL/GenBank/DDBJ databases">
        <title>A chromosome-level genome assembly of the Chinese tupelo Nyssa sinensis.</title>
        <authorList>
            <person name="Yang X."/>
            <person name="Kang M."/>
            <person name="Yang Y."/>
            <person name="Xiong H."/>
            <person name="Wang M."/>
            <person name="Zhang Z."/>
            <person name="Wang Z."/>
            <person name="Wu H."/>
            <person name="Ma T."/>
            <person name="Liu J."/>
            <person name="Xi Z."/>
        </authorList>
    </citation>
    <scope>NUCLEOTIDE SEQUENCE [LARGE SCALE GENOMIC DNA]</scope>
    <source>
        <strain evidence="1">J267</strain>
        <tissue evidence="1">Leaf</tissue>
    </source>
</reference>
<keyword evidence="2" id="KW-1185">Reference proteome</keyword>
<organism evidence="1 2">
    <name type="scientific">Nyssa sinensis</name>
    <dbReference type="NCBI Taxonomy" id="561372"/>
    <lineage>
        <taxon>Eukaryota</taxon>
        <taxon>Viridiplantae</taxon>
        <taxon>Streptophyta</taxon>
        <taxon>Embryophyta</taxon>
        <taxon>Tracheophyta</taxon>
        <taxon>Spermatophyta</taxon>
        <taxon>Magnoliopsida</taxon>
        <taxon>eudicotyledons</taxon>
        <taxon>Gunneridae</taxon>
        <taxon>Pentapetalae</taxon>
        <taxon>asterids</taxon>
        <taxon>Cornales</taxon>
        <taxon>Nyssaceae</taxon>
        <taxon>Nyssa</taxon>
    </lineage>
</organism>
<dbReference type="AlphaFoldDB" id="A0A5J5BN93"/>
<accession>A0A5J5BN93</accession>
<gene>
    <name evidence="1" type="ORF">F0562_022218</name>
</gene>
<evidence type="ECO:0000313" key="1">
    <source>
        <dbReference type="EMBL" id="KAA8544146.1"/>
    </source>
</evidence>
<dbReference type="OrthoDB" id="1939000at2759"/>
<sequence>MGLIKRAIHQTDGQDGAQKVKVPEPKAFNGARSAKDLENFLCGIWSRTLMLPIFLMVKHIGTMSEYVKAFSSLMLDVNNVFKEDRLFNFMSGLQGWAQVELQRQGVRDLPNAIAATNSLVDLSLDKSISTIGKPKKFDKSSGKAKDGGTDWTRARQRQQLKGSIQATSFTKGHTVYETVHQGKRLL</sequence>
<evidence type="ECO:0000313" key="2">
    <source>
        <dbReference type="Proteomes" id="UP000325577"/>
    </source>
</evidence>
<proteinExistence type="predicted"/>
<dbReference type="EMBL" id="CM018034">
    <property type="protein sequence ID" value="KAA8544146.1"/>
    <property type="molecule type" value="Genomic_DNA"/>
</dbReference>